<feature type="domain" description="Histidine kinase" evidence="10">
    <location>
        <begin position="461"/>
        <end position="669"/>
    </location>
</feature>
<dbReference type="Pfam" id="PF00072">
    <property type="entry name" value="Response_reg"/>
    <property type="match status" value="1"/>
</dbReference>
<dbReference type="SUPFAM" id="SSF53850">
    <property type="entry name" value="Periplasmic binding protein-like II"/>
    <property type="match status" value="1"/>
</dbReference>
<dbReference type="InterPro" id="IPR003594">
    <property type="entry name" value="HATPase_dom"/>
</dbReference>
<dbReference type="Gene3D" id="3.30.565.10">
    <property type="entry name" value="Histidine kinase-like ATPase, C-terminal domain"/>
    <property type="match status" value="1"/>
</dbReference>
<dbReference type="AlphaFoldDB" id="A0A4U8YZB9"/>
<dbReference type="InterPro" id="IPR035965">
    <property type="entry name" value="PAS-like_dom_sf"/>
</dbReference>
<comment type="catalytic activity">
    <reaction evidence="1">
        <text>ATP + protein L-histidine = ADP + protein N-phospho-L-histidine.</text>
        <dbReference type="EC" id="2.7.13.3"/>
    </reaction>
</comment>
<dbReference type="PRINTS" id="PR00344">
    <property type="entry name" value="BCTRLSENSOR"/>
</dbReference>
<dbReference type="PROSITE" id="PS50112">
    <property type="entry name" value="PAS"/>
    <property type="match status" value="1"/>
</dbReference>
<dbReference type="InterPro" id="IPR001789">
    <property type="entry name" value="Sig_transdc_resp-reg_receiver"/>
</dbReference>
<sequence>MAHTPLPAAGRRRLRRLQVVFIGLLCLSACRTEAPLPLTQEEQDWLAANGKHLTVLLQEDRPPFTFRDEHGAYDGLFVDYLREIEKAMGLQLPIRPFARWGDLLAHAEQNPHVIILAASRSREGPKSLLVTAPVVKVPYAIITRKTSHATGIPEFAGKTLCAVSHDAVNAILAHHYPHIAITGVKSSIQGLHAVSSGTCDAMVANSMEASYLIEALGLTNVHIAGRTRFLNRVSLATGPSNPELFGILEKTVDTIPSSRRRDIYHRWISPGDRWLSDTLVISLEVMAGIVLSIIFLLWAWTTSLRKQVGRQTKRLRDSRQNLRITLDSIGDGVMVTNIEGTVTRLNPAAAALMGWSVTEACGKPMTRVFQLRDIRTDRLLPPPDFSSPTDREPTDTTTEAVLVSRNGTPCRICCNMAPIRDEEGLVTGAVYIFKDITDKARAEEEVLRMKKLESLGILAGGIAHDFNNLLTGLYGNVSMAKLALPADHEALTYLSSAEESMEAAVALTGQFLTFSKNEAPVKKIIHVGKTLNDAATFATHGLNTRLETAIDDDLWPVAADKGQLSQIIGNLIINAHQAMATGGVVTLTAKNARATAGRIVRITVRDTGTGIAPEHLDKIFDPYFTTKTTGSGLGLATTHAIVTKHGGTISVDTEPDKGTVFTVDLPAADIRPAKAPGIQPEPLDDTSAEGARVLILDDQAVIRKILETILGKMGIVPTFTVEGSETIRAYRSQLEEGTPYDAVILDLTIPGGMGGREASEQILAMDPEAKIIISSGYASDPIMSRYEEFGIKAIAVKPYRFSDFRNILLGVLKSAP</sequence>
<dbReference type="InterPro" id="IPR036097">
    <property type="entry name" value="HisK_dim/P_sf"/>
</dbReference>
<dbReference type="CDD" id="cd00082">
    <property type="entry name" value="HisKA"/>
    <property type="match status" value="1"/>
</dbReference>
<evidence type="ECO:0000256" key="4">
    <source>
        <dbReference type="ARBA" id="ARBA00022679"/>
    </source>
</evidence>
<dbReference type="NCBIfam" id="TIGR00229">
    <property type="entry name" value="sensory_box"/>
    <property type="match status" value="1"/>
</dbReference>
<dbReference type="Gene3D" id="3.30.450.20">
    <property type="entry name" value="PAS domain"/>
    <property type="match status" value="1"/>
</dbReference>
<evidence type="ECO:0000256" key="6">
    <source>
        <dbReference type="ARBA" id="ARBA00022777"/>
    </source>
</evidence>
<feature type="domain" description="PAC" evidence="13">
    <location>
        <begin position="396"/>
        <end position="448"/>
    </location>
</feature>
<dbReference type="InterPro" id="IPR036890">
    <property type="entry name" value="HATPase_C_sf"/>
</dbReference>
<dbReference type="GO" id="GO:0000155">
    <property type="term" value="F:phosphorelay sensor kinase activity"/>
    <property type="evidence" value="ECO:0007669"/>
    <property type="project" value="InterPro"/>
</dbReference>
<feature type="domain" description="PAS" evidence="12">
    <location>
        <begin position="318"/>
        <end position="371"/>
    </location>
</feature>
<keyword evidence="15" id="KW-1185">Reference proteome</keyword>
<dbReference type="PROSITE" id="PS50109">
    <property type="entry name" value="HIS_KIN"/>
    <property type="match status" value="1"/>
</dbReference>
<dbReference type="Pfam" id="PF02518">
    <property type="entry name" value="HATPase_c"/>
    <property type="match status" value="1"/>
</dbReference>
<keyword evidence="8" id="KW-0902">Two-component regulatory system</keyword>
<keyword evidence="5" id="KW-0547">Nucleotide-binding</keyword>
<reference evidence="14 15" key="1">
    <citation type="submission" date="2019-03" db="EMBL/GenBank/DDBJ databases">
        <authorList>
            <person name="Nijsse B."/>
        </authorList>
    </citation>
    <scope>NUCLEOTIDE SEQUENCE [LARGE SCALE GENOMIC DNA]</scope>
    <source>
        <strain evidence="14">Desulfoluna butyratoxydans MSL71</strain>
    </source>
</reference>
<dbReference type="RefSeq" id="WP_180146174.1">
    <property type="nucleotide sequence ID" value="NZ_CAADHO010000013.1"/>
</dbReference>
<dbReference type="Gene3D" id="3.40.50.2300">
    <property type="match status" value="1"/>
</dbReference>
<dbReference type="Proteomes" id="UP000507962">
    <property type="component" value="Unassembled WGS sequence"/>
</dbReference>
<dbReference type="InterPro" id="IPR013767">
    <property type="entry name" value="PAS_fold"/>
</dbReference>
<accession>A0A4U8YZB9</accession>
<dbReference type="SUPFAM" id="SSF47384">
    <property type="entry name" value="Homodimeric domain of signal transducing histidine kinase"/>
    <property type="match status" value="1"/>
</dbReference>
<keyword evidence="6" id="KW-0418">Kinase</keyword>
<keyword evidence="3 9" id="KW-0597">Phosphoprotein</keyword>
<dbReference type="Gene3D" id="1.10.287.130">
    <property type="match status" value="1"/>
</dbReference>
<dbReference type="SMART" id="SM00387">
    <property type="entry name" value="HATPase_c"/>
    <property type="match status" value="1"/>
</dbReference>
<dbReference type="GO" id="GO:0006355">
    <property type="term" value="P:regulation of DNA-templated transcription"/>
    <property type="evidence" value="ECO:0007669"/>
    <property type="project" value="InterPro"/>
</dbReference>
<proteinExistence type="predicted"/>
<evidence type="ECO:0000256" key="7">
    <source>
        <dbReference type="ARBA" id="ARBA00022840"/>
    </source>
</evidence>
<dbReference type="PANTHER" id="PTHR43065:SF42">
    <property type="entry name" value="TWO-COMPONENT SENSOR PPRA"/>
    <property type="match status" value="1"/>
</dbReference>
<dbReference type="SMART" id="SM00091">
    <property type="entry name" value="PAS"/>
    <property type="match status" value="1"/>
</dbReference>
<dbReference type="PROSITE" id="PS50110">
    <property type="entry name" value="RESPONSE_REGULATORY"/>
    <property type="match status" value="1"/>
</dbReference>
<dbReference type="GO" id="GO:0005524">
    <property type="term" value="F:ATP binding"/>
    <property type="evidence" value="ECO:0007669"/>
    <property type="project" value="UniProtKB-KW"/>
</dbReference>
<dbReference type="EC" id="2.7.13.3" evidence="2"/>
<dbReference type="CDD" id="cd17546">
    <property type="entry name" value="REC_hyHK_CKI1_RcsC-like"/>
    <property type="match status" value="1"/>
</dbReference>
<dbReference type="InterPro" id="IPR005467">
    <property type="entry name" value="His_kinase_dom"/>
</dbReference>
<feature type="modified residue" description="4-aspartylphosphate" evidence="9">
    <location>
        <position position="746"/>
    </location>
</feature>
<dbReference type="SUPFAM" id="SSF52172">
    <property type="entry name" value="CheY-like"/>
    <property type="match status" value="1"/>
</dbReference>
<keyword evidence="7" id="KW-0067">ATP-binding</keyword>
<protein>
    <recommendedName>
        <fullName evidence="2">histidine kinase</fullName>
        <ecNumber evidence="2">2.7.13.3</ecNumber>
    </recommendedName>
</protein>
<dbReference type="Pfam" id="PF00497">
    <property type="entry name" value="SBP_bac_3"/>
    <property type="match status" value="1"/>
</dbReference>
<dbReference type="InterPro" id="IPR000014">
    <property type="entry name" value="PAS"/>
</dbReference>
<dbReference type="SMART" id="SM00448">
    <property type="entry name" value="REC"/>
    <property type="match status" value="1"/>
</dbReference>
<dbReference type="InterPro" id="IPR001638">
    <property type="entry name" value="Solute-binding_3/MltF_N"/>
</dbReference>
<evidence type="ECO:0000259" key="13">
    <source>
        <dbReference type="PROSITE" id="PS50113"/>
    </source>
</evidence>
<dbReference type="Gene3D" id="3.40.190.10">
    <property type="entry name" value="Periplasmic binding protein-like II"/>
    <property type="match status" value="2"/>
</dbReference>
<evidence type="ECO:0000259" key="11">
    <source>
        <dbReference type="PROSITE" id="PS50110"/>
    </source>
</evidence>
<evidence type="ECO:0000256" key="3">
    <source>
        <dbReference type="ARBA" id="ARBA00022553"/>
    </source>
</evidence>
<dbReference type="PANTHER" id="PTHR43065">
    <property type="entry name" value="SENSOR HISTIDINE KINASE"/>
    <property type="match status" value="1"/>
</dbReference>
<evidence type="ECO:0000256" key="8">
    <source>
        <dbReference type="ARBA" id="ARBA00023012"/>
    </source>
</evidence>
<evidence type="ECO:0000313" key="14">
    <source>
        <dbReference type="EMBL" id="VFQ47073.1"/>
    </source>
</evidence>
<dbReference type="InterPro" id="IPR004358">
    <property type="entry name" value="Sig_transdc_His_kin-like_C"/>
</dbReference>
<evidence type="ECO:0000259" key="12">
    <source>
        <dbReference type="PROSITE" id="PS50112"/>
    </source>
</evidence>
<name>A0A4U8YZB9_9BACT</name>
<dbReference type="SUPFAM" id="SSF55785">
    <property type="entry name" value="PYP-like sensor domain (PAS domain)"/>
    <property type="match status" value="1"/>
</dbReference>
<evidence type="ECO:0000259" key="10">
    <source>
        <dbReference type="PROSITE" id="PS50109"/>
    </source>
</evidence>
<dbReference type="CDD" id="cd01007">
    <property type="entry name" value="PBP2_BvgS_HisK_like"/>
    <property type="match status" value="1"/>
</dbReference>
<dbReference type="Pfam" id="PF00512">
    <property type="entry name" value="HisKA"/>
    <property type="match status" value="1"/>
</dbReference>
<evidence type="ECO:0000256" key="9">
    <source>
        <dbReference type="PROSITE-ProRule" id="PRU00169"/>
    </source>
</evidence>
<evidence type="ECO:0000256" key="5">
    <source>
        <dbReference type="ARBA" id="ARBA00022741"/>
    </source>
</evidence>
<dbReference type="SMART" id="SM00388">
    <property type="entry name" value="HisKA"/>
    <property type="match status" value="1"/>
</dbReference>
<evidence type="ECO:0000256" key="2">
    <source>
        <dbReference type="ARBA" id="ARBA00012438"/>
    </source>
</evidence>
<dbReference type="InterPro" id="IPR011006">
    <property type="entry name" value="CheY-like_superfamily"/>
</dbReference>
<dbReference type="CDD" id="cd00130">
    <property type="entry name" value="PAS"/>
    <property type="match status" value="1"/>
</dbReference>
<dbReference type="SUPFAM" id="SSF55874">
    <property type="entry name" value="ATPase domain of HSP90 chaperone/DNA topoisomerase II/histidine kinase"/>
    <property type="match status" value="1"/>
</dbReference>
<gene>
    <name evidence="14" type="ORF">MSL71_47590</name>
</gene>
<evidence type="ECO:0000256" key="1">
    <source>
        <dbReference type="ARBA" id="ARBA00000085"/>
    </source>
</evidence>
<dbReference type="SMART" id="SM00062">
    <property type="entry name" value="PBPb"/>
    <property type="match status" value="1"/>
</dbReference>
<dbReference type="Pfam" id="PF00989">
    <property type="entry name" value="PAS"/>
    <property type="match status" value="1"/>
</dbReference>
<dbReference type="InterPro" id="IPR003661">
    <property type="entry name" value="HisK_dim/P_dom"/>
</dbReference>
<keyword evidence="4" id="KW-0808">Transferase</keyword>
<evidence type="ECO:0000313" key="15">
    <source>
        <dbReference type="Proteomes" id="UP000507962"/>
    </source>
</evidence>
<organism evidence="14 15">
    <name type="scientific">Desulfoluna butyratoxydans</name>
    <dbReference type="NCBI Taxonomy" id="231438"/>
    <lineage>
        <taxon>Bacteria</taxon>
        <taxon>Pseudomonadati</taxon>
        <taxon>Thermodesulfobacteriota</taxon>
        <taxon>Desulfobacteria</taxon>
        <taxon>Desulfobacterales</taxon>
        <taxon>Desulfolunaceae</taxon>
        <taxon>Desulfoluna</taxon>
    </lineage>
</organism>
<dbReference type="EMBL" id="CAADHO010000013">
    <property type="protein sequence ID" value="VFQ47073.1"/>
    <property type="molecule type" value="Genomic_DNA"/>
</dbReference>
<dbReference type="InterPro" id="IPR000700">
    <property type="entry name" value="PAS-assoc_C"/>
</dbReference>
<feature type="domain" description="Response regulatory" evidence="11">
    <location>
        <begin position="692"/>
        <end position="812"/>
    </location>
</feature>
<dbReference type="PROSITE" id="PS50113">
    <property type="entry name" value="PAC"/>
    <property type="match status" value="1"/>
</dbReference>